<feature type="transmembrane region" description="Helical" evidence="2">
    <location>
        <begin position="6"/>
        <end position="28"/>
    </location>
</feature>
<feature type="compositionally biased region" description="Low complexity" evidence="1">
    <location>
        <begin position="211"/>
        <end position="222"/>
    </location>
</feature>
<keyword evidence="2" id="KW-0812">Transmembrane</keyword>
<evidence type="ECO:0000313" key="4">
    <source>
        <dbReference type="Proteomes" id="UP001365781"/>
    </source>
</evidence>
<accession>A0ABU8GJU9</accession>
<keyword evidence="4" id="KW-1185">Reference proteome</keyword>
<gene>
    <name evidence="3" type="ORF">WB403_30405</name>
</gene>
<dbReference type="Proteomes" id="UP001365781">
    <property type="component" value="Unassembled WGS sequence"/>
</dbReference>
<keyword evidence="2" id="KW-0472">Membrane</keyword>
<organism evidence="3 4">
    <name type="scientific">Streptomyces brasiliscabiei</name>
    <dbReference type="NCBI Taxonomy" id="2736302"/>
    <lineage>
        <taxon>Bacteria</taxon>
        <taxon>Bacillati</taxon>
        <taxon>Actinomycetota</taxon>
        <taxon>Actinomycetes</taxon>
        <taxon>Kitasatosporales</taxon>
        <taxon>Streptomycetaceae</taxon>
        <taxon>Streptomyces</taxon>
    </lineage>
</organism>
<feature type="region of interest" description="Disordered" evidence="1">
    <location>
        <begin position="134"/>
        <end position="257"/>
    </location>
</feature>
<evidence type="ECO:0008006" key="5">
    <source>
        <dbReference type="Google" id="ProtNLM"/>
    </source>
</evidence>
<dbReference type="EMBL" id="JBBAYM010000023">
    <property type="protein sequence ID" value="MEI5613467.1"/>
    <property type="molecule type" value="Genomic_DNA"/>
</dbReference>
<evidence type="ECO:0000313" key="3">
    <source>
        <dbReference type="EMBL" id="MEI5613467.1"/>
    </source>
</evidence>
<protein>
    <recommendedName>
        <fullName evidence="5">Secreted protein</fullName>
    </recommendedName>
</protein>
<reference evidence="3 4" key="1">
    <citation type="submission" date="2024-03" db="EMBL/GenBank/DDBJ databases">
        <title>First Report of Pectobacterium brasiliscabiei causing potato scab in china.</title>
        <authorList>
            <person name="Handique U."/>
        </authorList>
    </citation>
    <scope>NUCLEOTIDE SEQUENCE [LARGE SCALE GENOMIC DNA]</scope>
    <source>
        <strain evidence="3 4">ZRIMU1503</strain>
    </source>
</reference>
<feature type="transmembrane region" description="Helical" evidence="2">
    <location>
        <begin position="108"/>
        <end position="128"/>
    </location>
</feature>
<evidence type="ECO:0000256" key="1">
    <source>
        <dbReference type="SAM" id="MobiDB-lite"/>
    </source>
</evidence>
<sequence>MTDIVLAMMLMAAMLLLGAALLAIALLYRGFKRTREQITDLRAQVAAQQIAALTGGGPISGDGGGGAATEPEPVRRKGHLSLYKGGGVVAAFAALTDYLRTFGRRHRAITITAGATVATAGAAAAIFLTGTGEAADQLPETTHAAPEPTTDGNRPDTAPGEEEPPTGNPLADRNGGQDGKAGDHQETGPNYRSLALVPGPRAGEPVQAGSPTPLEPAAETPVAPAPDAPAGEGETPTTPTPGEEPAPEPPATEEPEDEGVLCFHTGRLMDLCLLEPAQ</sequence>
<proteinExistence type="predicted"/>
<feature type="compositionally biased region" description="Low complexity" evidence="1">
    <location>
        <begin position="139"/>
        <end position="150"/>
    </location>
</feature>
<dbReference type="RefSeq" id="WP_336558675.1">
    <property type="nucleotide sequence ID" value="NZ_JBBAYL010000024.1"/>
</dbReference>
<name>A0ABU8GJU9_9ACTN</name>
<evidence type="ECO:0000256" key="2">
    <source>
        <dbReference type="SAM" id="Phobius"/>
    </source>
</evidence>
<feature type="compositionally biased region" description="Low complexity" evidence="1">
    <location>
        <begin position="228"/>
        <end position="237"/>
    </location>
</feature>
<keyword evidence="2" id="KW-1133">Transmembrane helix</keyword>
<comment type="caution">
    <text evidence="3">The sequence shown here is derived from an EMBL/GenBank/DDBJ whole genome shotgun (WGS) entry which is preliminary data.</text>
</comment>
<feature type="compositionally biased region" description="Pro residues" evidence="1">
    <location>
        <begin position="238"/>
        <end position="250"/>
    </location>
</feature>